<feature type="domain" description="EH" evidence="3">
    <location>
        <begin position="149"/>
        <end position="234"/>
    </location>
</feature>
<dbReference type="Proteomes" id="UP000314986">
    <property type="component" value="Unassembled WGS sequence"/>
</dbReference>
<dbReference type="CDD" id="cd00052">
    <property type="entry name" value="EH"/>
    <property type="match status" value="1"/>
</dbReference>
<feature type="domain" description="EF-hand" evidence="4">
    <location>
        <begin position="182"/>
        <end position="217"/>
    </location>
</feature>
<sequence>MGMKGDTELWSSNPAKSAETQGQLAQFPQCRTALSPRGTDNVLGQQEPVSAVTFSPPASASYHNIPSASGDGRTRTAFDQNPPVTHEGSPATVSIVCPDGQTSGSYALKTSLPYSSCIQQQSCVQSTDSEPQASPSDYTGDPWRITEEQREYYFNQFKSLQPDMKSLISGSVAKDLFTKSKLPVRELCHIWELSDVDCDGALTLYEFCAAFHLVVARKNGYSLPATLPETLLPEYLQRNEATPQIVHEDEPFGSQGNVTTESLPAPQQWRDWNRIEENIVAEPLPVHSPASTLQKGETHLLNNKQGCQGFDHCQKRKTRPRSHSSNSADDAIKKGEEPPAPPPRVQKTHSRASSLDLNKLFQQSNQAQKSGALLPPPALPPRPPTAKIPPFCTKTKSSKVPAEEQEPVQQANFADFSKFSDQAKKDSTDEFHPQMSRDSNLEEENQSPVKDMLPRQPPLKPLRRKLQPESQVENQEQSSRVSATAPAPETKPQHQLQKMSSNQRRAIQTAVRKNKEANMVLVRLNGELQQQFKDIRKERIVLESQLEQLRPIPHT</sequence>
<dbReference type="AlphaFoldDB" id="A0A4W3I376"/>
<dbReference type="InParanoid" id="A0A4W3I376"/>
<keyword evidence="1" id="KW-0106">Calcium</keyword>
<dbReference type="InterPro" id="IPR011992">
    <property type="entry name" value="EF-hand-dom_pair"/>
</dbReference>
<dbReference type="SMART" id="SM00027">
    <property type="entry name" value="EH"/>
    <property type="match status" value="1"/>
</dbReference>
<feature type="compositionally biased region" description="Polar residues" evidence="2">
    <location>
        <begin position="9"/>
        <end position="26"/>
    </location>
</feature>
<dbReference type="OMA" id="QHEENIP"/>
<dbReference type="PANTHER" id="PTHR11216">
    <property type="entry name" value="EH DOMAIN"/>
    <property type="match status" value="1"/>
</dbReference>
<evidence type="ECO:0000313" key="6">
    <source>
        <dbReference type="Proteomes" id="UP000314986"/>
    </source>
</evidence>
<dbReference type="Gene3D" id="1.10.238.10">
    <property type="entry name" value="EF-hand"/>
    <property type="match status" value="1"/>
</dbReference>
<feature type="region of interest" description="Disordered" evidence="2">
    <location>
        <begin position="303"/>
        <end position="352"/>
    </location>
</feature>
<dbReference type="GO" id="GO:0016197">
    <property type="term" value="P:endosomal transport"/>
    <property type="evidence" value="ECO:0007669"/>
    <property type="project" value="TreeGrafter"/>
</dbReference>
<feature type="compositionally biased region" description="Polar residues" evidence="2">
    <location>
        <begin position="42"/>
        <end position="67"/>
    </location>
</feature>
<reference evidence="6" key="2">
    <citation type="journal article" date="2007" name="PLoS Biol.">
        <title>Survey sequencing and comparative analysis of the elephant shark (Callorhinchus milii) genome.</title>
        <authorList>
            <person name="Venkatesh B."/>
            <person name="Kirkness E.F."/>
            <person name="Loh Y.H."/>
            <person name="Halpern A.L."/>
            <person name="Lee A.P."/>
            <person name="Johnson J."/>
            <person name="Dandona N."/>
            <person name="Viswanathan L.D."/>
            <person name="Tay A."/>
            <person name="Venter J.C."/>
            <person name="Strausberg R.L."/>
            <person name="Brenner S."/>
        </authorList>
    </citation>
    <scope>NUCLEOTIDE SEQUENCE [LARGE SCALE GENOMIC DNA]</scope>
</reference>
<feature type="compositionally biased region" description="Pro residues" evidence="2">
    <location>
        <begin position="374"/>
        <end position="387"/>
    </location>
</feature>
<reference evidence="5" key="5">
    <citation type="submission" date="2025-09" db="UniProtKB">
        <authorList>
            <consortium name="Ensembl"/>
        </authorList>
    </citation>
    <scope>IDENTIFICATION</scope>
</reference>
<dbReference type="PROSITE" id="PS00018">
    <property type="entry name" value="EF_HAND_1"/>
    <property type="match status" value="1"/>
</dbReference>
<proteinExistence type="predicted"/>
<dbReference type="PANTHER" id="PTHR11216:SF64">
    <property type="entry name" value="RALBP1-ASSOCIATED EPS DOMAIN-CONTAINING PROTEIN 2"/>
    <property type="match status" value="1"/>
</dbReference>
<dbReference type="GO" id="GO:0005737">
    <property type="term" value="C:cytoplasm"/>
    <property type="evidence" value="ECO:0007669"/>
    <property type="project" value="TreeGrafter"/>
</dbReference>
<dbReference type="GO" id="GO:0006897">
    <property type="term" value="P:endocytosis"/>
    <property type="evidence" value="ECO:0007669"/>
    <property type="project" value="TreeGrafter"/>
</dbReference>
<dbReference type="InterPro" id="IPR002048">
    <property type="entry name" value="EF_hand_dom"/>
</dbReference>
<evidence type="ECO:0008006" key="7">
    <source>
        <dbReference type="Google" id="ProtNLM"/>
    </source>
</evidence>
<evidence type="ECO:0000256" key="1">
    <source>
        <dbReference type="ARBA" id="ARBA00022837"/>
    </source>
</evidence>
<dbReference type="GO" id="GO:0005886">
    <property type="term" value="C:plasma membrane"/>
    <property type="evidence" value="ECO:0007669"/>
    <property type="project" value="TreeGrafter"/>
</dbReference>
<evidence type="ECO:0000256" key="2">
    <source>
        <dbReference type="SAM" id="MobiDB-lite"/>
    </source>
</evidence>
<feature type="region of interest" description="Disordered" evidence="2">
    <location>
        <begin position="365"/>
        <end position="504"/>
    </location>
</feature>
<dbReference type="STRING" id="7868.ENSCMIP00000023207"/>
<dbReference type="GeneTree" id="ENSGT00940000158080"/>
<dbReference type="Ensembl" id="ENSCMIT00000023604.1">
    <property type="protein sequence ID" value="ENSCMIP00000023207.1"/>
    <property type="gene ID" value="ENSCMIG00000010398.1"/>
</dbReference>
<reference evidence="5" key="4">
    <citation type="submission" date="2025-08" db="UniProtKB">
        <authorList>
            <consortium name="Ensembl"/>
        </authorList>
    </citation>
    <scope>IDENTIFICATION</scope>
</reference>
<accession>A0A4W3I376</accession>
<feature type="compositionally biased region" description="Polar residues" evidence="2">
    <location>
        <begin position="469"/>
        <end position="482"/>
    </location>
</feature>
<dbReference type="SUPFAM" id="SSF47473">
    <property type="entry name" value="EF-hand"/>
    <property type="match status" value="1"/>
</dbReference>
<protein>
    <recommendedName>
        <fullName evidence="7">RalBP1-associated Eps domain-containing protein 2</fullName>
    </recommendedName>
</protein>
<name>A0A4W3I376_CALMI</name>
<feature type="region of interest" description="Disordered" evidence="2">
    <location>
        <begin position="1"/>
        <end position="91"/>
    </location>
</feature>
<feature type="compositionally biased region" description="Basic and acidic residues" evidence="2">
    <location>
        <begin position="421"/>
        <end position="432"/>
    </location>
</feature>
<reference evidence="6" key="3">
    <citation type="journal article" date="2014" name="Nature">
        <title>Elephant shark genome provides unique insights into gnathostome evolution.</title>
        <authorList>
            <consortium name="International Elephant Shark Genome Sequencing Consortium"/>
            <person name="Venkatesh B."/>
            <person name="Lee A.P."/>
            <person name="Ravi V."/>
            <person name="Maurya A.K."/>
            <person name="Lian M.M."/>
            <person name="Swann J.B."/>
            <person name="Ohta Y."/>
            <person name="Flajnik M.F."/>
            <person name="Sutoh Y."/>
            <person name="Kasahara M."/>
            <person name="Hoon S."/>
            <person name="Gangu V."/>
            <person name="Roy S.W."/>
            <person name="Irimia M."/>
            <person name="Korzh V."/>
            <person name="Kondrychyn I."/>
            <person name="Lim Z.W."/>
            <person name="Tay B.H."/>
            <person name="Tohari S."/>
            <person name="Kong K.W."/>
            <person name="Ho S."/>
            <person name="Lorente-Galdos B."/>
            <person name="Quilez J."/>
            <person name="Marques-Bonet T."/>
            <person name="Raney B.J."/>
            <person name="Ingham P.W."/>
            <person name="Tay A."/>
            <person name="Hillier L.W."/>
            <person name="Minx P."/>
            <person name="Boehm T."/>
            <person name="Wilson R.K."/>
            <person name="Brenner S."/>
            <person name="Warren W.C."/>
        </authorList>
    </citation>
    <scope>NUCLEOTIDE SEQUENCE [LARGE SCALE GENOMIC DNA]</scope>
</reference>
<organism evidence="5 6">
    <name type="scientific">Callorhinchus milii</name>
    <name type="common">Ghost shark</name>
    <dbReference type="NCBI Taxonomy" id="7868"/>
    <lineage>
        <taxon>Eukaryota</taxon>
        <taxon>Metazoa</taxon>
        <taxon>Chordata</taxon>
        <taxon>Craniata</taxon>
        <taxon>Vertebrata</taxon>
        <taxon>Chondrichthyes</taxon>
        <taxon>Holocephali</taxon>
        <taxon>Chimaeriformes</taxon>
        <taxon>Callorhinchidae</taxon>
        <taxon>Callorhinchus</taxon>
    </lineage>
</organism>
<evidence type="ECO:0000259" key="3">
    <source>
        <dbReference type="PROSITE" id="PS50031"/>
    </source>
</evidence>
<evidence type="ECO:0000259" key="4">
    <source>
        <dbReference type="PROSITE" id="PS50222"/>
    </source>
</evidence>
<evidence type="ECO:0000313" key="5">
    <source>
        <dbReference type="Ensembl" id="ENSCMIP00000023207.1"/>
    </source>
</evidence>
<dbReference type="GO" id="GO:0005509">
    <property type="term" value="F:calcium ion binding"/>
    <property type="evidence" value="ECO:0007669"/>
    <property type="project" value="InterPro"/>
</dbReference>
<dbReference type="InterPro" id="IPR000261">
    <property type="entry name" value="EH_dom"/>
</dbReference>
<dbReference type="InterPro" id="IPR018247">
    <property type="entry name" value="EF_Hand_1_Ca_BS"/>
</dbReference>
<dbReference type="PROSITE" id="PS50031">
    <property type="entry name" value="EH"/>
    <property type="match status" value="1"/>
</dbReference>
<dbReference type="PROSITE" id="PS50222">
    <property type="entry name" value="EF_HAND_2"/>
    <property type="match status" value="1"/>
</dbReference>
<dbReference type="Pfam" id="PF12763">
    <property type="entry name" value="EH"/>
    <property type="match status" value="1"/>
</dbReference>
<keyword evidence="6" id="KW-1185">Reference proteome</keyword>
<reference evidence="6" key="1">
    <citation type="journal article" date="2006" name="Science">
        <title>Ancient noncoding elements conserved in the human genome.</title>
        <authorList>
            <person name="Venkatesh B."/>
            <person name="Kirkness E.F."/>
            <person name="Loh Y.H."/>
            <person name="Halpern A.L."/>
            <person name="Lee A.P."/>
            <person name="Johnson J."/>
            <person name="Dandona N."/>
            <person name="Viswanathan L.D."/>
            <person name="Tay A."/>
            <person name="Venter J.C."/>
            <person name="Strausberg R.L."/>
            <person name="Brenner S."/>
        </authorList>
    </citation>
    <scope>NUCLEOTIDE SEQUENCE [LARGE SCALE GENOMIC DNA]</scope>
</reference>
<feature type="compositionally biased region" description="Polar residues" evidence="2">
    <location>
        <begin position="493"/>
        <end position="504"/>
    </location>
</feature>